<evidence type="ECO:0000313" key="2">
    <source>
        <dbReference type="Proteomes" id="UP000076660"/>
    </source>
</evidence>
<reference evidence="1 2" key="1">
    <citation type="submission" date="2016-12" db="EMBL/GenBank/DDBJ databases">
        <title>Amycolatopsis keratiniphila subsp. keratiniphila genome sequencing and assembly.</title>
        <authorList>
            <person name="Mayilraj S."/>
            <person name="Kaur N."/>
        </authorList>
    </citation>
    <scope>NUCLEOTIDE SEQUENCE [LARGE SCALE GENOMIC DNA]</scope>
    <source>
        <strain evidence="1 2">DSM 44409</strain>
    </source>
</reference>
<gene>
    <name evidence="1" type="ORF">AVR91_0204165</name>
</gene>
<organism evidence="1 2">
    <name type="scientific">Amycolatopsis keratiniphila subsp. keratiniphila</name>
    <dbReference type="NCBI Taxonomy" id="227715"/>
    <lineage>
        <taxon>Bacteria</taxon>
        <taxon>Bacillati</taxon>
        <taxon>Actinomycetota</taxon>
        <taxon>Actinomycetes</taxon>
        <taxon>Pseudonocardiales</taxon>
        <taxon>Pseudonocardiaceae</taxon>
        <taxon>Amycolatopsis</taxon>
        <taxon>Amycolatopsis japonica group</taxon>
    </lineage>
</organism>
<dbReference type="EMBL" id="LQMT02000006">
    <property type="protein sequence ID" value="ONF73932.1"/>
    <property type="molecule type" value="Genomic_DNA"/>
</dbReference>
<proteinExistence type="predicted"/>
<comment type="caution">
    <text evidence="1">The sequence shown here is derived from an EMBL/GenBank/DDBJ whole genome shotgun (WGS) entry which is preliminary data.</text>
</comment>
<dbReference type="AlphaFoldDB" id="A0A1W2M203"/>
<dbReference type="Proteomes" id="UP000076660">
    <property type="component" value="Unassembled WGS sequence"/>
</dbReference>
<protein>
    <submittedName>
        <fullName evidence="1">Uncharacterized protein</fullName>
    </submittedName>
</protein>
<accession>A0A1W2M203</accession>
<name>A0A1W2M203_9PSEU</name>
<evidence type="ECO:0000313" key="1">
    <source>
        <dbReference type="EMBL" id="ONF73932.1"/>
    </source>
</evidence>
<sequence>MSVLLDLLPARLTRRSPAWRDLGGWTLDPAHADDPRTPDLCEPDTWRTRLNPWWTNSGPWRPAGVPAHGIYHRSGPDGLTDWAAAVDGWMIWRWRGPRMTWRSELVSPWNPIRAQRGVILDELVNLAPEFEDAEEWIGEAIHTGRKPAGYFGIRQHPAMPRSAMRSWAEQATEEGLVVRLQRPGCWAFAAQPGTLADRFDLPGLATEYRRVLPGDLGERAAADLLAWGHLELIDAAEQHGELPKVVRGLVFGYPPEVTAGVLLTEPHWAVHRSEGAEFGAYCPRCDPTRTRRNTRHDQ</sequence>